<dbReference type="AlphaFoldDB" id="A0A518D564"/>
<keyword evidence="3" id="KW-1185">Reference proteome</keyword>
<evidence type="ECO:0000259" key="1">
    <source>
        <dbReference type="PROSITE" id="PS51819"/>
    </source>
</evidence>
<dbReference type="RefSeq" id="WP_145192169.1">
    <property type="nucleotide sequence ID" value="NZ_CP036290.1"/>
</dbReference>
<dbReference type="InterPro" id="IPR029068">
    <property type="entry name" value="Glyas_Bleomycin-R_OHBP_Dase"/>
</dbReference>
<dbReference type="EMBL" id="CP036290">
    <property type="protein sequence ID" value="QDU86611.1"/>
    <property type="molecule type" value="Genomic_DNA"/>
</dbReference>
<reference evidence="2 3" key="1">
    <citation type="submission" date="2019-02" db="EMBL/GenBank/DDBJ databases">
        <title>Deep-cultivation of Planctomycetes and their phenomic and genomic characterization uncovers novel biology.</title>
        <authorList>
            <person name="Wiegand S."/>
            <person name="Jogler M."/>
            <person name="Boedeker C."/>
            <person name="Pinto D."/>
            <person name="Vollmers J."/>
            <person name="Rivas-Marin E."/>
            <person name="Kohn T."/>
            <person name="Peeters S.H."/>
            <person name="Heuer A."/>
            <person name="Rast P."/>
            <person name="Oberbeckmann S."/>
            <person name="Bunk B."/>
            <person name="Jeske O."/>
            <person name="Meyerdierks A."/>
            <person name="Storesund J.E."/>
            <person name="Kallscheuer N."/>
            <person name="Luecker S."/>
            <person name="Lage O.M."/>
            <person name="Pohl T."/>
            <person name="Merkel B.J."/>
            <person name="Hornburger P."/>
            <person name="Mueller R.-W."/>
            <person name="Bruemmer F."/>
            <person name="Labrenz M."/>
            <person name="Spormann A.M."/>
            <person name="Op den Camp H."/>
            <person name="Overmann J."/>
            <person name="Amann R."/>
            <person name="Jetten M.S.M."/>
            <person name="Mascher T."/>
            <person name="Medema M.H."/>
            <person name="Devos D.P."/>
            <person name="Kaster A.-K."/>
            <person name="Ovreas L."/>
            <person name="Rohde M."/>
            <person name="Galperin M.Y."/>
            <person name="Jogler C."/>
        </authorList>
    </citation>
    <scope>NUCLEOTIDE SEQUENCE [LARGE SCALE GENOMIC DNA]</scope>
    <source>
        <strain evidence="2 3">Pla163</strain>
    </source>
</reference>
<name>A0A518D564_9BACT</name>
<dbReference type="InterPro" id="IPR004360">
    <property type="entry name" value="Glyas_Fos-R_dOase_dom"/>
</dbReference>
<dbReference type="SUPFAM" id="SSF54593">
    <property type="entry name" value="Glyoxalase/Bleomycin resistance protein/Dihydroxybiphenyl dioxygenase"/>
    <property type="match status" value="1"/>
</dbReference>
<organism evidence="2 3">
    <name type="scientific">Rohdeia mirabilis</name>
    <dbReference type="NCBI Taxonomy" id="2528008"/>
    <lineage>
        <taxon>Bacteria</taxon>
        <taxon>Pseudomonadati</taxon>
        <taxon>Planctomycetota</taxon>
        <taxon>Planctomycetia</taxon>
        <taxon>Planctomycetia incertae sedis</taxon>
        <taxon>Rohdeia</taxon>
    </lineage>
</organism>
<gene>
    <name evidence="2" type="ORF">Pla163_37620</name>
</gene>
<dbReference type="Proteomes" id="UP000319342">
    <property type="component" value="Chromosome"/>
</dbReference>
<dbReference type="Gene3D" id="3.10.180.10">
    <property type="entry name" value="2,3-Dihydroxybiphenyl 1,2-Dioxygenase, domain 1"/>
    <property type="match status" value="1"/>
</dbReference>
<evidence type="ECO:0000313" key="2">
    <source>
        <dbReference type="EMBL" id="QDU86611.1"/>
    </source>
</evidence>
<dbReference type="Pfam" id="PF00903">
    <property type="entry name" value="Glyoxalase"/>
    <property type="match status" value="1"/>
</dbReference>
<dbReference type="OrthoDB" id="9812656at2"/>
<evidence type="ECO:0000313" key="3">
    <source>
        <dbReference type="Proteomes" id="UP000319342"/>
    </source>
</evidence>
<feature type="domain" description="VOC" evidence="1">
    <location>
        <begin position="4"/>
        <end position="124"/>
    </location>
</feature>
<sequence>MAAELGSLILFSERVEALAAFYRALGLPLEPERHGDGPVHHTCSLGPTHFAIFAARSASSVEPAADHRGAGAQFLGLTVDDLGAAFAVSREHGAEVVQEPKSYPWGRRALVRDPDGRVVELFERPRAAR</sequence>
<protein>
    <submittedName>
        <fullName evidence="2">Glyoxalase-like domain protein</fullName>
    </submittedName>
</protein>
<proteinExistence type="predicted"/>
<dbReference type="InterPro" id="IPR037523">
    <property type="entry name" value="VOC_core"/>
</dbReference>
<dbReference type="PROSITE" id="PS51819">
    <property type="entry name" value="VOC"/>
    <property type="match status" value="1"/>
</dbReference>
<accession>A0A518D564</accession>